<evidence type="ECO:0000313" key="5">
    <source>
        <dbReference type="EMBL" id="GAG72367.1"/>
    </source>
</evidence>
<evidence type="ECO:0000256" key="2">
    <source>
        <dbReference type="ARBA" id="ARBA00022517"/>
    </source>
</evidence>
<name>X1ASU1_9ZZZZ</name>
<dbReference type="SUPFAM" id="SSF144210">
    <property type="entry name" value="Nop10-like SnoRNP"/>
    <property type="match status" value="1"/>
</dbReference>
<keyword evidence="2" id="KW-0690">Ribosome biogenesis</keyword>
<comment type="caution">
    <text evidence="5">The sequence shown here is derived from an EMBL/GenBank/DDBJ whole genome shotgun (WGS) entry which is preliminary data.</text>
</comment>
<evidence type="ECO:0000256" key="3">
    <source>
        <dbReference type="ARBA" id="ARBA00022552"/>
    </source>
</evidence>
<dbReference type="GO" id="GO:0006364">
    <property type="term" value="P:rRNA processing"/>
    <property type="evidence" value="ECO:0007669"/>
    <property type="project" value="UniProtKB-KW"/>
</dbReference>
<keyword evidence="4" id="KW-0687">Ribonucleoprotein</keyword>
<dbReference type="GO" id="GO:0030515">
    <property type="term" value="F:snoRNA binding"/>
    <property type="evidence" value="ECO:0007669"/>
    <property type="project" value="InterPro"/>
</dbReference>
<proteinExistence type="inferred from homology"/>
<dbReference type="GO" id="GO:1990904">
    <property type="term" value="C:ribonucleoprotein complex"/>
    <property type="evidence" value="ECO:0007669"/>
    <property type="project" value="UniProtKB-KW"/>
</dbReference>
<comment type="similarity">
    <text evidence="1">Belongs to the NOP10 family.</text>
</comment>
<dbReference type="EMBL" id="BART01006997">
    <property type="protein sequence ID" value="GAG72367.1"/>
    <property type="molecule type" value="Genomic_DNA"/>
</dbReference>
<accession>X1ASU1</accession>
<dbReference type="GO" id="GO:0001522">
    <property type="term" value="P:pseudouridine synthesis"/>
    <property type="evidence" value="ECO:0007669"/>
    <property type="project" value="InterPro"/>
</dbReference>
<evidence type="ECO:0008006" key="6">
    <source>
        <dbReference type="Google" id="ProtNLM"/>
    </source>
</evidence>
<organism evidence="5">
    <name type="scientific">marine sediment metagenome</name>
    <dbReference type="NCBI Taxonomy" id="412755"/>
    <lineage>
        <taxon>unclassified sequences</taxon>
        <taxon>metagenomes</taxon>
        <taxon>ecological metagenomes</taxon>
    </lineage>
</organism>
<reference evidence="5" key="1">
    <citation type="journal article" date="2014" name="Front. Microbiol.">
        <title>High frequency of phylogenetically diverse reductive dehalogenase-homologous genes in deep subseafloor sedimentary metagenomes.</title>
        <authorList>
            <person name="Kawai M."/>
            <person name="Futagami T."/>
            <person name="Toyoda A."/>
            <person name="Takaki Y."/>
            <person name="Nishi S."/>
            <person name="Hori S."/>
            <person name="Arai W."/>
            <person name="Tsubouchi T."/>
            <person name="Morono Y."/>
            <person name="Uchiyama I."/>
            <person name="Ito T."/>
            <person name="Fujiyama A."/>
            <person name="Inagaki F."/>
            <person name="Takami H."/>
        </authorList>
    </citation>
    <scope>NUCLEOTIDE SEQUENCE</scope>
    <source>
        <strain evidence="5">Expedition CK06-06</strain>
    </source>
</reference>
<evidence type="ECO:0000256" key="1">
    <source>
        <dbReference type="ARBA" id="ARBA00009462"/>
    </source>
</evidence>
<dbReference type="InterPro" id="IPR007264">
    <property type="entry name" value="H/ACA_rnp_Nop10"/>
</dbReference>
<feature type="non-terminal residue" evidence="5">
    <location>
        <position position="42"/>
    </location>
</feature>
<sequence length="42" mass="4750">MPHLYKCTKCNKYTLNQKTCPKCGGTVSDPKPPKYSPQDKYG</sequence>
<dbReference type="Gene3D" id="2.20.28.40">
    <property type="entry name" value="H/ACA ribonucleoprotein complex, subunit Nop10"/>
    <property type="match status" value="1"/>
</dbReference>
<evidence type="ECO:0000256" key="4">
    <source>
        <dbReference type="ARBA" id="ARBA00023274"/>
    </source>
</evidence>
<dbReference type="InterPro" id="IPR036756">
    <property type="entry name" value="H/ACA_rnp_Nop10_sf"/>
</dbReference>
<gene>
    <name evidence="5" type="ORF">S01H4_15975</name>
</gene>
<dbReference type="AlphaFoldDB" id="X1ASU1"/>
<dbReference type="Pfam" id="PF04135">
    <property type="entry name" value="Nop10p"/>
    <property type="match status" value="1"/>
</dbReference>
<protein>
    <recommendedName>
        <fullName evidence="6">Ribosome biogenesis protein Nop10</fullName>
    </recommendedName>
</protein>
<keyword evidence="3" id="KW-0698">rRNA processing</keyword>